<dbReference type="InParanoid" id="E5ABZ7"/>
<organism evidence="3">
    <name type="scientific">Leptosphaeria maculans (strain JN3 / isolate v23.1.3 / race Av1-4-5-6-7-8)</name>
    <name type="common">Blackleg fungus</name>
    <name type="synonym">Phoma lingam</name>
    <dbReference type="NCBI Taxonomy" id="985895"/>
    <lineage>
        <taxon>Eukaryota</taxon>
        <taxon>Fungi</taxon>
        <taxon>Dikarya</taxon>
        <taxon>Ascomycota</taxon>
        <taxon>Pezizomycotina</taxon>
        <taxon>Dothideomycetes</taxon>
        <taxon>Pleosporomycetidae</taxon>
        <taxon>Pleosporales</taxon>
        <taxon>Pleosporineae</taxon>
        <taxon>Leptosphaeriaceae</taxon>
        <taxon>Plenodomus</taxon>
        <taxon>Plenodomus lingam/Leptosphaeria maculans species complex</taxon>
    </lineage>
</organism>
<proteinExistence type="predicted"/>
<feature type="compositionally biased region" description="Basic residues" evidence="1">
    <location>
        <begin position="30"/>
        <end position="48"/>
    </location>
</feature>
<keyword evidence="3" id="KW-1185">Reference proteome</keyword>
<feature type="region of interest" description="Disordered" evidence="1">
    <location>
        <begin position="1"/>
        <end position="48"/>
    </location>
</feature>
<dbReference type="AlphaFoldDB" id="E5ABZ7"/>
<accession>E5ABZ7</accession>
<name>E5ABZ7_LEPMJ</name>
<sequence length="68" mass="7788">MDEPYLQHKYNINSTRTRRIGSRKPSQSLRTKKQGGRGQKKARLSQAHHHMLWTGRSAAQQLSANATM</sequence>
<dbReference type="HOGENOM" id="CLU_2794419_0_0_1"/>
<protein>
    <submittedName>
        <fullName evidence="2">Predicted protein</fullName>
    </submittedName>
</protein>
<dbReference type="EMBL" id="FP929138">
    <property type="protein sequence ID" value="CBY01188.1"/>
    <property type="molecule type" value="Genomic_DNA"/>
</dbReference>
<evidence type="ECO:0000313" key="2">
    <source>
        <dbReference type="EMBL" id="CBY01188.1"/>
    </source>
</evidence>
<evidence type="ECO:0000256" key="1">
    <source>
        <dbReference type="SAM" id="MobiDB-lite"/>
    </source>
</evidence>
<gene>
    <name evidence="2" type="ORF">LEMA_uP023180.1</name>
</gene>
<dbReference type="Proteomes" id="UP000002668">
    <property type="component" value="Genome"/>
</dbReference>
<evidence type="ECO:0000313" key="3">
    <source>
        <dbReference type="Proteomes" id="UP000002668"/>
    </source>
</evidence>
<dbReference type="VEuPathDB" id="FungiDB:LEMA_uP023180.1"/>
<reference evidence="3" key="1">
    <citation type="journal article" date="2011" name="Nat. Commun.">
        <title>Effector diversification within compartments of the Leptosphaeria maculans genome affected by Repeat-Induced Point mutations.</title>
        <authorList>
            <person name="Rouxel T."/>
            <person name="Grandaubert J."/>
            <person name="Hane J.K."/>
            <person name="Hoede C."/>
            <person name="van de Wouw A.P."/>
            <person name="Couloux A."/>
            <person name="Dominguez V."/>
            <person name="Anthouard V."/>
            <person name="Bally P."/>
            <person name="Bourras S."/>
            <person name="Cozijnsen A.J."/>
            <person name="Ciuffetti L.M."/>
            <person name="Degrave A."/>
            <person name="Dilmaghani A."/>
            <person name="Duret L."/>
            <person name="Fudal I."/>
            <person name="Goodwin S.B."/>
            <person name="Gout L."/>
            <person name="Glaser N."/>
            <person name="Linglin J."/>
            <person name="Kema G.H.J."/>
            <person name="Lapalu N."/>
            <person name="Lawrence C.B."/>
            <person name="May K."/>
            <person name="Meyer M."/>
            <person name="Ollivier B."/>
            <person name="Poulain J."/>
            <person name="Schoch C.L."/>
            <person name="Simon A."/>
            <person name="Spatafora J.W."/>
            <person name="Stachowiak A."/>
            <person name="Turgeon B.G."/>
            <person name="Tyler B.M."/>
            <person name="Vincent D."/>
            <person name="Weissenbach J."/>
            <person name="Amselem J."/>
            <person name="Quesneville H."/>
            <person name="Oliver R.P."/>
            <person name="Wincker P."/>
            <person name="Balesdent M.-H."/>
            <person name="Howlett B.J."/>
        </authorList>
    </citation>
    <scope>NUCLEOTIDE SEQUENCE [LARGE SCALE GENOMIC DNA]</scope>
    <source>
        <strain evidence="3">JN3 / isolate v23.1.3 / race Av1-4-5-6-7-8</strain>
    </source>
</reference>